<dbReference type="AlphaFoldDB" id="A0A409WPW3"/>
<keyword evidence="4" id="KW-0418">Kinase</keyword>
<dbReference type="OrthoDB" id="301415at2759"/>
<dbReference type="Pfam" id="PF02816">
    <property type="entry name" value="Alpha_kinase"/>
    <property type="match status" value="1"/>
</dbReference>
<comment type="caution">
    <text evidence="7">The sequence shown here is derived from an EMBL/GenBank/DDBJ whole genome shotgun (WGS) entry which is preliminary data.</text>
</comment>
<evidence type="ECO:0000256" key="2">
    <source>
        <dbReference type="ARBA" id="ARBA00022679"/>
    </source>
</evidence>
<keyword evidence="5" id="KW-0067">ATP-binding</keyword>
<evidence type="ECO:0000259" key="6">
    <source>
        <dbReference type="PROSITE" id="PS51158"/>
    </source>
</evidence>
<dbReference type="InParanoid" id="A0A409WPW3"/>
<dbReference type="EMBL" id="NHYE01004942">
    <property type="protein sequence ID" value="PPQ80539.1"/>
    <property type="molecule type" value="Genomic_DNA"/>
</dbReference>
<organism evidence="7 8">
    <name type="scientific">Gymnopilus dilepis</name>
    <dbReference type="NCBI Taxonomy" id="231916"/>
    <lineage>
        <taxon>Eukaryota</taxon>
        <taxon>Fungi</taxon>
        <taxon>Dikarya</taxon>
        <taxon>Basidiomycota</taxon>
        <taxon>Agaricomycotina</taxon>
        <taxon>Agaricomycetes</taxon>
        <taxon>Agaricomycetidae</taxon>
        <taxon>Agaricales</taxon>
        <taxon>Agaricineae</taxon>
        <taxon>Hymenogastraceae</taxon>
        <taxon>Gymnopilus</taxon>
    </lineage>
</organism>
<name>A0A409WPW3_9AGAR</name>
<proteinExistence type="predicted"/>
<dbReference type="PROSITE" id="PS51158">
    <property type="entry name" value="ALPHA_KINASE"/>
    <property type="match status" value="1"/>
</dbReference>
<keyword evidence="3" id="KW-0547">Nucleotide-binding</keyword>
<evidence type="ECO:0000256" key="5">
    <source>
        <dbReference type="ARBA" id="ARBA00022840"/>
    </source>
</evidence>
<evidence type="ECO:0000313" key="7">
    <source>
        <dbReference type="EMBL" id="PPQ80539.1"/>
    </source>
</evidence>
<keyword evidence="8" id="KW-1185">Reference proteome</keyword>
<dbReference type="InterPro" id="IPR011009">
    <property type="entry name" value="Kinase-like_dom_sf"/>
</dbReference>
<dbReference type="SUPFAM" id="SSF56112">
    <property type="entry name" value="Protein kinase-like (PK-like)"/>
    <property type="match status" value="1"/>
</dbReference>
<dbReference type="CDD" id="cd04515">
    <property type="entry name" value="Alpha_kinase"/>
    <property type="match status" value="1"/>
</dbReference>
<gene>
    <name evidence="7" type="ORF">CVT26_004157</name>
</gene>
<dbReference type="InterPro" id="IPR051852">
    <property type="entry name" value="Alpha-type_PK"/>
</dbReference>
<protein>
    <recommendedName>
        <fullName evidence="6">Alpha-type protein kinase domain-containing protein</fullName>
    </recommendedName>
</protein>
<evidence type="ECO:0000256" key="1">
    <source>
        <dbReference type="ARBA" id="ARBA00022527"/>
    </source>
</evidence>
<accession>A0A409WPW3</accession>
<dbReference type="GO" id="GO:0005524">
    <property type="term" value="F:ATP binding"/>
    <property type="evidence" value="ECO:0007669"/>
    <property type="project" value="UniProtKB-KW"/>
</dbReference>
<dbReference type="PANTHER" id="PTHR45992">
    <property type="entry name" value="EUKARYOTIC ELONGATION FACTOR 2 KINASE-RELATED"/>
    <property type="match status" value="1"/>
</dbReference>
<sequence length="512" mass="57816">MFTVRKPASTVVTELLDELLPVAEQTFSTIPEDRRPCLSFSTLSDLEVNVVSSTGQVQIKNRSTCESLGSLLRRHHGTEATSKSVMLLRKLALSFIAREKDPARTVITRAKRRHRKPLSLSSDDVKMFKKYALNSASYPMAPAAKKMRLTSDDVKVISHPTASFAAFVTEPGDQLLDEPEEDSFPSNFQSFQFRRIDYEVEDEGSVHEVVDDTLETIQVPTGWLSYAKANLGHPQAGYLAKGLYKYAFKARIGGRVYAIFQSKALFSSSGVNEDDLRAELKTLRLAEHYMERFYGRIRKAGFEDLIPGEDDSTSYCHAACGTKVDLTPTEMIWNAEGAFVGEIVPRLKTFGMEAESANACLIFNHFLAAPLLPISELGHQEIRLLGNLDIENHECGIKAVINAFLHAALEDSKGRFLFADIQGKFTFRLLTLCSSLLYNNLRDDFPKQYIALFDPQVHTPRGTYGHWDVGRRQIEAFLKKHRCNQYCRFVDLEETSRFDRRQLDLHATSEFS</sequence>
<dbReference type="Gene3D" id="3.20.200.10">
    <property type="entry name" value="MHCK/EF2 kinase"/>
    <property type="match status" value="1"/>
</dbReference>
<evidence type="ECO:0000256" key="3">
    <source>
        <dbReference type="ARBA" id="ARBA00022741"/>
    </source>
</evidence>
<evidence type="ECO:0000256" key="4">
    <source>
        <dbReference type="ARBA" id="ARBA00022777"/>
    </source>
</evidence>
<reference evidence="7 8" key="1">
    <citation type="journal article" date="2018" name="Evol. Lett.">
        <title>Horizontal gene cluster transfer increased hallucinogenic mushroom diversity.</title>
        <authorList>
            <person name="Reynolds H.T."/>
            <person name="Vijayakumar V."/>
            <person name="Gluck-Thaler E."/>
            <person name="Korotkin H.B."/>
            <person name="Matheny P.B."/>
            <person name="Slot J.C."/>
        </authorList>
    </citation>
    <scope>NUCLEOTIDE SEQUENCE [LARGE SCALE GENOMIC DNA]</scope>
    <source>
        <strain evidence="7 8">SRW20</strain>
    </source>
</reference>
<dbReference type="Proteomes" id="UP000284706">
    <property type="component" value="Unassembled WGS sequence"/>
</dbReference>
<evidence type="ECO:0000313" key="8">
    <source>
        <dbReference type="Proteomes" id="UP000284706"/>
    </source>
</evidence>
<dbReference type="InterPro" id="IPR004166">
    <property type="entry name" value="a-kinase_dom"/>
</dbReference>
<dbReference type="GO" id="GO:0004674">
    <property type="term" value="F:protein serine/threonine kinase activity"/>
    <property type="evidence" value="ECO:0007669"/>
    <property type="project" value="UniProtKB-KW"/>
</dbReference>
<keyword evidence="1" id="KW-0723">Serine/threonine-protein kinase</keyword>
<feature type="domain" description="Alpha-type protein kinase" evidence="6">
    <location>
        <begin position="215"/>
        <end position="495"/>
    </location>
</feature>
<dbReference type="STRING" id="231916.A0A409WPW3"/>
<keyword evidence="2" id="KW-0808">Transferase</keyword>